<dbReference type="EMBL" id="CAJNNW010020811">
    <property type="protein sequence ID" value="CAE8666935.1"/>
    <property type="molecule type" value="Genomic_DNA"/>
</dbReference>
<comment type="caution">
    <text evidence="1">The sequence shown here is derived from an EMBL/GenBank/DDBJ whole genome shotgun (WGS) entry which is preliminary data.</text>
</comment>
<protein>
    <submittedName>
        <fullName evidence="1">Uncharacterized protein</fullName>
    </submittedName>
</protein>
<reference evidence="1" key="1">
    <citation type="submission" date="2021-02" db="EMBL/GenBank/DDBJ databases">
        <authorList>
            <person name="Dougan E. K."/>
            <person name="Rhodes N."/>
            <person name="Thang M."/>
            <person name="Chan C."/>
        </authorList>
    </citation>
    <scope>NUCLEOTIDE SEQUENCE</scope>
</reference>
<dbReference type="AlphaFoldDB" id="A0A813J785"/>
<evidence type="ECO:0000313" key="2">
    <source>
        <dbReference type="Proteomes" id="UP000626109"/>
    </source>
</evidence>
<dbReference type="Proteomes" id="UP000626109">
    <property type="component" value="Unassembled WGS sequence"/>
</dbReference>
<organism evidence="1 2">
    <name type="scientific">Polarella glacialis</name>
    <name type="common">Dinoflagellate</name>
    <dbReference type="NCBI Taxonomy" id="89957"/>
    <lineage>
        <taxon>Eukaryota</taxon>
        <taxon>Sar</taxon>
        <taxon>Alveolata</taxon>
        <taxon>Dinophyceae</taxon>
        <taxon>Suessiales</taxon>
        <taxon>Suessiaceae</taxon>
        <taxon>Polarella</taxon>
    </lineage>
</organism>
<feature type="non-terminal residue" evidence="1">
    <location>
        <position position="1"/>
    </location>
</feature>
<gene>
    <name evidence="1" type="ORF">PGLA2088_LOCUS16433</name>
</gene>
<name>A0A813J785_POLGL</name>
<proteinExistence type="predicted"/>
<dbReference type="SUPFAM" id="SSF52047">
    <property type="entry name" value="RNI-like"/>
    <property type="match status" value="1"/>
</dbReference>
<evidence type="ECO:0000313" key="1">
    <source>
        <dbReference type="EMBL" id="CAE8666935.1"/>
    </source>
</evidence>
<sequence>SGVRRLVLRGNLLRQNAVVANVALALVVQRAKRLQILDLQSSGLPSEGMRLIKQALAERAVLGYPLCTVHFEGNFVLVEVMNSLTHG</sequence>
<feature type="non-terminal residue" evidence="1">
    <location>
        <position position="87"/>
    </location>
</feature>
<accession>A0A813J785</accession>